<evidence type="ECO:0000313" key="4">
    <source>
        <dbReference type="Proteomes" id="UP000813824"/>
    </source>
</evidence>
<reference evidence="3" key="1">
    <citation type="journal article" date="2021" name="New Phytol.">
        <title>Evolutionary innovations through gain and loss of genes in the ectomycorrhizal Boletales.</title>
        <authorList>
            <person name="Wu G."/>
            <person name="Miyauchi S."/>
            <person name="Morin E."/>
            <person name="Kuo A."/>
            <person name="Drula E."/>
            <person name="Varga T."/>
            <person name="Kohler A."/>
            <person name="Feng B."/>
            <person name="Cao Y."/>
            <person name="Lipzen A."/>
            <person name="Daum C."/>
            <person name="Hundley H."/>
            <person name="Pangilinan J."/>
            <person name="Johnson J."/>
            <person name="Barry K."/>
            <person name="LaButti K."/>
            <person name="Ng V."/>
            <person name="Ahrendt S."/>
            <person name="Min B."/>
            <person name="Choi I.G."/>
            <person name="Park H."/>
            <person name="Plett J.M."/>
            <person name="Magnuson J."/>
            <person name="Spatafora J.W."/>
            <person name="Nagy L.G."/>
            <person name="Henrissat B."/>
            <person name="Grigoriev I.V."/>
            <person name="Yang Z.L."/>
            <person name="Xu J."/>
            <person name="Martin F.M."/>
        </authorList>
    </citation>
    <scope>NUCLEOTIDE SEQUENCE</scope>
    <source>
        <strain evidence="3">KKN 215</strain>
    </source>
</reference>
<protein>
    <recommendedName>
        <fullName evidence="2">DUF6534 domain-containing protein</fullName>
    </recommendedName>
</protein>
<dbReference type="AlphaFoldDB" id="A0A8K0XKB2"/>
<organism evidence="3 4">
    <name type="scientific">Cristinia sonorae</name>
    <dbReference type="NCBI Taxonomy" id="1940300"/>
    <lineage>
        <taxon>Eukaryota</taxon>
        <taxon>Fungi</taxon>
        <taxon>Dikarya</taxon>
        <taxon>Basidiomycota</taxon>
        <taxon>Agaricomycotina</taxon>
        <taxon>Agaricomycetes</taxon>
        <taxon>Agaricomycetidae</taxon>
        <taxon>Agaricales</taxon>
        <taxon>Pleurotineae</taxon>
        <taxon>Stephanosporaceae</taxon>
        <taxon>Cristinia</taxon>
    </lineage>
</organism>
<dbReference type="Proteomes" id="UP000813824">
    <property type="component" value="Unassembled WGS sequence"/>
</dbReference>
<feature type="transmembrane region" description="Helical" evidence="1">
    <location>
        <begin position="211"/>
        <end position="233"/>
    </location>
</feature>
<gene>
    <name evidence="3" type="ORF">BXZ70DRAFT_1051023</name>
</gene>
<feature type="transmembrane region" description="Helical" evidence="1">
    <location>
        <begin position="170"/>
        <end position="191"/>
    </location>
</feature>
<dbReference type="Pfam" id="PF20152">
    <property type="entry name" value="DUF6534"/>
    <property type="match status" value="1"/>
</dbReference>
<feature type="domain" description="DUF6534" evidence="2">
    <location>
        <begin position="177"/>
        <end position="253"/>
    </location>
</feature>
<keyword evidence="1" id="KW-1133">Transmembrane helix</keyword>
<keyword evidence="1" id="KW-0472">Membrane</keyword>
<evidence type="ECO:0000259" key="2">
    <source>
        <dbReference type="Pfam" id="PF20152"/>
    </source>
</evidence>
<sequence>MSSSGDIPVLPPIPPIIAELTGPLLLGHLFNWGLFGILTVQVYLYYIAFPSDRPSSKHLVLFTFILETLQTILSTRDAFRNFGSGWGDMRDLDAVGWLWFSVPVLGSIISCVGQMFYAWRILILSDQYWISGSVAALSLLQFCMGIYSGARAHTIGVFSKVQVLTYRTTIVWLGGTALCDIIIAASMLFYLSKAKTGFERSTVLMTRFIRITVETGLICATFAILDLALFLAYKQNNFHLTPSIALSKLYSNSGTPTLVFNTRIHITGGRDPDPNGAVAGGPAQTTFTDTISVSVQRQTFRSVGVRPNLADRDERRGSLYFNALRVVFDDVTLTEIYRPAVCGF</sequence>
<dbReference type="PANTHER" id="PTHR40465">
    <property type="entry name" value="CHROMOSOME 1, WHOLE GENOME SHOTGUN SEQUENCE"/>
    <property type="match status" value="1"/>
</dbReference>
<comment type="caution">
    <text evidence="3">The sequence shown here is derived from an EMBL/GenBank/DDBJ whole genome shotgun (WGS) entry which is preliminary data.</text>
</comment>
<keyword evidence="1" id="KW-0812">Transmembrane</keyword>
<dbReference type="InterPro" id="IPR045339">
    <property type="entry name" value="DUF6534"/>
</dbReference>
<dbReference type="EMBL" id="JAEVFJ010000057">
    <property type="protein sequence ID" value="KAH8079086.1"/>
    <property type="molecule type" value="Genomic_DNA"/>
</dbReference>
<dbReference type="PANTHER" id="PTHR40465:SF1">
    <property type="entry name" value="DUF6534 DOMAIN-CONTAINING PROTEIN"/>
    <property type="match status" value="1"/>
</dbReference>
<proteinExistence type="predicted"/>
<feature type="transmembrane region" description="Helical" evidence="1">
    <location>
        <begin position="96"/>
        <end position="117"/>
    </location>
</feature>
<name>A0A8K0XKB2_9AGAR</name>
<accession>A0A8K0XKB2</accession>
<dbReference type="OrthoDB" id="2953893at2759"/>
<evidence type="ECO:0000313" key="3">
    <source>
        <dbReference type="EMBL" id="KAH8079086.1"/>
    </source>
</evidence>
<evidence type="ECO:0000256" key="1">
    <source>
        <dbReference type="SAM" id="Phobius"/>
    </source>
</evidence>
<feature type="transmembrane region" description="Helical" evidence="1">
    <location>
        <begin position="129"/>
        <end position="150"/>
    </location>
</feature>
<keyword evidence="4" id="KW-1185">Reference proteome</keyword>
<feature type="transmembrane region" description="Helical" evidence="1">
    <location>
        <begin position="29"/>
        <end position="47"/>
    </location>
</feature>